<dbReference type="EMBL" id="FNCJ01000007">
    <property type="protein sequence ID" value="SDH10526.1"/>
    <property type="molecule type" value="Genomic_DNA"/>
</dbReference>
<sequence>MPASKKTRRKYDPTRFVSRIVSSAEKRRDANPLTDDQQRDLGLVYHIAFEQMLRDGDEESWYVLASSMNVALVLAERGYGEEFIPEVKAAMESLMAVKYRADRTGKWTFDESGIAAMRHAITLHDQQCALATRAEIKEALRAIVKRANEGHMYSAEECQLEAA</sequence>
<accession>A0A1G7ZPQ4</accession>
<gene>
    <name evidence="1" type="ORF">SAMN05216466_107115</name>
</gene>
<proteinExistence type="predicted"/>
<reference evidence="1 2" key="1">
    <citation type="submission" date="2016-10" db="EMBL/GenBank/DDBJ databases">
        <authorList>
            <person name="de Groot N.N."/>
        </authorList>
    </citation>
    <scope>NUCLEOTIDE SEQUENCE [LARGE SCALE GENOMIC DNA]</scope>
    <source>
        <strain evidence="1 2">LMG 2247</strain>
    </source>
</reference>
<evidence type="ECO:0000313" key="1">
    <source>
        <dbReference type="EMBL" id="SDH10526.1"/>
    </source>
</evidence>
<dbReference type="Proteomes" id="UP000199706">
    <property type="component" value="Unassembled WGS sequence"/>
</dbReference>
<organism evidence="1 2">
    <name type="scientific">Paraburkholderia phenazinium</name>
    <dbReference type="NCBI Taxonomy" id="60549"/>
    <lineage>
        <taxon>Bacteria</taxon>
        <taxon>Pseudomonadati</taxon>
        <taxon>Pseudomonadota</taxon>
        <taxon>Betaproteobacteria</taxon>
        <taxon>Burkholderiales</taxon>
        <taxon>Burkholderiaceae</taxon>
        <taxon>Paraburkholderia</taxon>
    </lineage>
</organism>
<name>A0A1G7ZPQ4_9BURK</name>
<protein>
    <submittedName>
        <fullName evidence="1">Uncharacterized protein</fullName>
    </submittedName>
</protein>
<dbReference type="AlphaFoldDB" id="A0A1G7ZPQ4"/>
<evidence type="ECO:0000313" key="2">
    <source>
        <dbReference type="Proteomes" id="UP000199706"/>
    </source>
</evidence>